<organism evidence="2">
    <name type="scientific">viral metagenome</name>
    <dbReference type="NCBI Taxonomy" id="1070528"/>
    <lineage>
        <taxon>unclassified sequences</taxon>
        <taxon>metagenomes</taxon>
        <taxon>organismal metagenomes</taxon>
    </lineage>
</organism>
<evidence type="ECO:0000313" key="2">
    <source>
        <dbReference type="EMBL" id="QJA85372.1"/>
    </source>
</evidence>
<reference evidence="2" key="1">
    <citation type="submission" date="2020-03" db="EMBL/GenBank/DDBJ databases">
        <title>The deep terrestrial virosphere.</title>
        <authorList>
            <person name="Holmfeldt K."/>
            <person name="Nilsson E."/>
            <person name="Simone D."/>
            <person name="Lopez-Fernandez M."/>
            <person name="Wu X."/>
            <person name="de Brujin I."/>
            <person name="Lundin D."/>
            <person name="Andersson A."/>
            <person name="Bertilsson S."/>
            <person name="Dopson M."/>
        </authorList>
    </citation>
    <scope>NUCLEOTIDE SEQUENCE</scope>
    <source>
        <strain evidence="1">MM415A02659</strain>
        <strain evidence="2">MM415B02229</strain>
    </source>
</reference>
<protein>
    <submittedName>
        <fullName evidence="2">Uncharacterized protein</fullName>
    </submittedName>
</protein>
<evidence type="ECO:0000313" key="1">
    <source>
        <dbReference type="EMBL" id="QJA72651.1"/>
    </source>
</evidence>
<name>A0A6M3KUE1_9ZZZZ</name>
<gene>
    <name evidence="1" type="ORF">MM415A02659_0008</name>
    <name evidence="2" type="ORF">MM415B02229_0010</name>
</gene>
<proteinExistence type="predicted"/>
<dbReference type="EMBL" id="MT142570">
    <property type="protein sequence ID" value="QJA85372.1"/>
    <property type="molecule type" value="Genomic_DNA"/>
</dbReference>
<dbReference type="EMBL" id="MT141968">
    <property type="protein sequence ID" value="QJA72651.1"/>
    <property type="molecule type" value="Genomic_DNA"/>
</dbReference>
<accession>A0A6M3KUE1</accession>
<dbReference type="AlphaFoldDB" id="A0A6M3KUE1"/>
<sequence>MENKQLTHRELYALMDADLTPEDLRTREGRRALQLCIVMGKLIGTDPALIQAWRRARGKIELAH</sequence>